<sequence length="214" mass="23602">MNWLLTEVPLDPDRQQARQWMLEELSRREYQDARPSLIERALEWVQDKFDNLQPGFDSPVQITVTVLAVLAVIAAVFAIWYSGGIRRQYRRKAAAVLPAYVTTAADHRSAADRHAAQGEWADAVLERFRAVARELSERALVSASPGATAAEVARDGGAAVPGLAGELLTAARHFDDVCYGHLELTESAGPEVDRFLRELDEKVRSAKAEPVVPA</sequence>
<feature type="domain" description="Protein-glutamine gamma-glutamyltransferase-like C-terminal" evidence="2">
    <location>
        <begin position="127"/>
        <end position="188"/>
    </location>
</feature>
<dbReference type="RefSeq" id="WP_231448255.1">
    <property type="nucleotide sequence ID" value="NZ_JAJOMB010000022.1"/>
</dbReference>
<evidence type="ECO:0000313" key="4">
    <source>
        <dbReference type="Proteomes" id="UP001138997"/>
    </source>
</evidence>
<feature type="transmembrane region" description="Helical" evidence="1">
    <location>
        <begin position="60"/>
        <end position="82"/>
    </location>
</feature>
<reference evidence="3" key="1">
    <citation type="submission" date="2021-11" db="EMBL/GenBank/DDBJ databases">
        <title>Streptomyces corallinus and Kineosporia corallina sp. nov., two new coral-derived marine actinobacteria.</title>
        <authorList>
            <person name="Buangrab K."/>
            <person name="Sutthacheep M."/>
            <person name="Yeemin T."/>
            <person name="Harunari E."/>
            <person name="Igarashi Y."/>
            <person name="Sripreechasak P."/>
            <person name="Kanchanasin P."/>
            <person name="Tanasupawat S."/>
            <person name="Phongsopitanun W."/>
        </authorList>
    </citation>
    <scope>NUCLEOTIDE SEQUENCE</scope>
    <source>
        <strain evidence="3">JCM 31032</strain>
    </source>
</reference>
<dbReference type="InterPro" id="IPR025403">
    <property type="entry name" value="TgpA-like_C"/>
</dbReference>
<keyword evidence="1" id="KW-0472">Membrane</keyword>
<name>A0A9X1T3A2_9ACTN</name>
<evidence type="ECO:0000259" key="2">
    <source>
        <dbReference type="Pfam" id="PF13559"/>
    </source>
</evidence>
<keyword evidence="1" id="KW-0812">Transmembrane</keyword>
<dbReference type="Proteomes" id="UP001138997">
    <property type="component" value="Unassembled WGS sequence"/>
</dbReference>
<organism evidence="3 4">
    <name type="scientific">Kineosporia babensis</name>
    <dbReference type="NCBI Taxonomy" id="499548"/>
    <lineage>
        <taxon>Bacteria</taxon>
        <taxon>Bacillati</taxon>
        <taxon>Actinomycetota</taxon>
        <taxon>Actinomycetes</taxon>
        <taxon>Kineosporiales</taxon>
        <taxon>Kineosporiaceae</taxon>
        <taxon>Kineosporia</taxon>
    </lineage>
</organism>
<gene>
    <name evidence="3" type="ORF">LR394_31500</name>
</gene>
<dbReference type="Pfam" id="PF13559">
    <property type="entry name" value="DUF4129"/>
    <property type="match status" value="1"/>
</dbReference>
<evidence type="ECO:0000313" key="3">
    <source>
        <dbReference type="EMBL" id="MCD5315433.1"/>
    </source>
</evidence>
<accession>A0A9X1T3A2</accession>
<proteinExistence type="predicted"/>
<protein>
    <submittedName>
        <fullName evidence="3">DUF4129 domain-containing protein</fullName>
    </submittedName>
</protein>
<dbReference type="EMBL" id="JAJOMB010000022">
    <property type="protein sequence ID" value="MCD5315433.1"/>
    <property type="molecule type" value="Genomic_DNA"/>
</dbReference>
<keyword evidence="1" id="KW-1133">Transmembrane helix</keyword>
<evidence type="ECO:0000256" key="1">
    <source>
        <dbReference type="SAM" id="Phobius"/>
    </source>
</evidence>
<dbReference type="AlphaFoldDB" id="A0A9X1T3A2"/>
<keyword evidence="4" id="KW-1185">Reference proteome</keyword>
<comment type="caution">
    <text evidence="3">The sequence shown here is derived from an EMBL/GenBank/DDBJ whole genome shotgun (WGS) entry which is preliminary data.</text>
</comment>